<sequence length="464" mass="49714">MNLIKQYNKFANTINPNLRKALTSATGSGEALVPQKLEQIITNTVIRLDPMFAFIQPDFDAQKLHEFNRVTSLGAGGGAMGENATTPTLPTSYQRASRSLKVVRRKGAVTNFLQDASNKYVDAAAVEMENVLRAHVYDLGYYALFGNELANPYEFSGVNAYVSTNRQSGFTSGAATVPTSLKFLDDMIDKSNRSGGVRHKRVFYMTPEMLSKVSQLLTNVRLQQGVGNLAEVEVAGGWRLNAYRGIPIVESTYMSGAGAGTMGTVTATSAGTTGGNFSDGTHYFRIAYFDQFGESMASAESSVVLSGGTATQRINLAFTDVPSAYSYLVYYGGTSTGLATMVPIKMASAQSYDGNGTPGARITSIGITSSTRDATIPAGWATDKPLTAVSTVPAEMIYLQDVDKYQGLGKFAFTHSGGNKMDGLVSISQLAITDDFLPFLVKTYGALIDSFEATSVISRGWRVA</sequence>
<proteinExistence type="predicted"/>
<evidence type="ECO:0000313" key="1">
    <source>
        <dbReference type="EMBL" id="ATN94967.1"/>
    </source>
</evidence>
<evidence type="ECO:0008006" key="3">
    <source>
        <dbReference type="Google" id="ProtNLM"/>
    </source>
</evidence>
<organism evidence="1 2">
    <name type="scientific">Leptospira phage LE3</name>
    <dbReference type="NCBI Taxonomy" id="2041382"/>
    <lineage>
        <taxon>Viruses</taxon>
        <taxon>Duplodnaviria</taxon>
        <taxon>Heunggongvirae</taxon>
        <taxon>Uroviricota</taxon>
        <taxon>Caudoviricetes</taxon>
        <taxon>Nylescharonvirus</taxon>
        <taxon>Nylescharonvirus LE3</taxon>
    </lineage>
</organism>
<accession>A0A343LE57</accession>
<name>A0A343LE57_9CAUD</name>
<dbReference type="RefSeq" id="YP_009835419.1">
    <property type="nucleotide sequence ID" value="NC_048678.1"/>
</dbReference>
<evidence type="ECO:0000313" key="2">
    <source>
        <dbReference type="Proteomes" id="UP000259602"/>
    </source>
</evidence>
<reference evidence="1 2" key="1">
    <citation type="journal article" date="2018" name="Sci. Rep.">
        <title>Characterization of LE3 and LE4, the only lytic phages known to infect the spirochete Leptospira.</title>
        <authorList>
            <person name="Schiettekatte O."/>
            <person name="Vincent A.T."/>
            <person name="Malosse C."/>
            <person name="Lechat P."/>
            <person name="Chamot-Rooke J."/>
            <person name="Veyrier F.J."/>
            <person name="Picardeau M."/>
            <person name="Bourhy P."/>
        </authorList>
    </citation>
    <scope>NUCLEOTIDE SEQUENCE [LARGE SCALE GENOMIC DNA]</scope>
</reference>
<dbReference type="Proteomes" id="UP000259602">
    <property type="component" value="Segment"/>
</dbReference>
<keyword evidence="2" id="KW-1185">Reference proteome</keyword>
<dbReference type="KEGG" id="vg:55605491"/>
<dbReference type="GeneID" id="55605491"/>
<protein>
    <recommendedName>
        <fullName evidence="3">Capsid protein</fullName>
    </recommendedName>
</protein>
<dbReference type="EMBL" id="MF974396">
    <property type="protein sequence ID" value="ATN94967.1"/>
    <property type="molecule type" value="Genomic_DNA"/>
</dbReference>
<dbReference type="SUPFAM" id="SSF56563">
    <property type="entry name" value="Major capsid protein gp5"/>
    <property type="match status" value="1"/>
</dbReference>